<dbReference type="FunFam" id="2.10.25.10:FF:000043">
    <property type="entry name" value="Integrin beta"/>
    <property type="match status" value="1"/>
</dbReference>
<dbReference type="GO" id="GO:0045202">
    <property type="term" value="C:synapse"/>
    <property type="evidence" value="ECO:0007669"/>
    <property type="project" value="TreeGrafter"/>
</dbReference>
<dbReference type="Pfam" id="PF07974">
    <property type="entry name" value="EGF_2"/>
    <property type="match status" value="1"/>
</dbReference>
<dbReference type="GO" id="GO:0007229">
    <property type="term" value="P:integrin-mediated signaling pathway"/>
    <property type="evidence" value="ECO:0007669"/>
    <property type="project" value="TreeGrafter"/>
</dbReference>
<feature type="domain" description="Epidermal growth factor-like" evidence="6">
    <location>
        <begin position="62"/>
        <end position="93"/>
    </location>
</feature>
<dbReference type="PROSITE" id="PS00243">
    <property type="entry name" value="I_EGF_1"/>
    <property type="match status" value="1"/>
</dbReference>
<dbReference type="GO" id="GO:0019901">
    <property type="term" value="F:protein kinase binding"/>
    <property type="evidence" value="ECO:0007669"/>
    <property type="project" value="TreeGrafter"/>
</dbReference>
<dbReference type="GO" id="GO:0009986">
    <property type="term" value="C:cell surface"/>
    <property type="evidence" value="ECO:0007669"/>
    <property type="project" value="TreeGrafter"/>
</dbReference>
<keyword evidence="8" id="KW-1185">Reference proteome</keyword>
<keyword evidence="3" id="KW-0677">Repeat</keyword>
<organism evidence="7 8">
    <name type="scientific">Aquarana catesbeiana</name>
    <name type="common">American bullfrog</name>
    <name type="synonym">Rana catesbeiana</name>
    <dbReference type="NCBI Taxonomy" id="8400"/>
    <lineage>
        <taxon>Eukaryota</taxon>
        <taxon>Metazoa</taxon>
        <taxon>Chordata</taxon>
        <taxon>Craniata</taxon>
        <taxon>Vertebrata</taxon>
        <taxon>Euteleostomi</taxon>
        <taxon>Amphibia</taxon>
        <taxon>Batrachia</taxon>
        <taxon>Anura</taxon>
        <taxon>Neobatrachia</taxon>
        <taxon>Ranoidea</taxon>
        <taxon>Ranidae</taxon>
        <taxon>Aquarana</taxon>
    </lineage>
</organism>
<evidence type="ECO:0000256" key="1">
    <source>
        <dbReference type="ARBA" id="ARBA00022536"/>
    </source>
</evidence>
<dbReference type="GO" id="GO:0033627">
    <property type="term" value="P:cell adhesion mediated by integrin"/>
    <property type="evidence" value="ECO:0007669"/>
    <property type="project" value="TreeGrafter"/>
</dbReference>
<proteinExistence type="predicted"/>
<dbReference type="GO" id="GO:0001968">
    <property type="term" value="F:fibronectin binding"/>
    <property type="evidence" value="ECO:0007669"/>
    <property type="project" value="TreeGrafter"/>
</dbReference>
<evidence type="ECO:0000256" key="2">
    <source>
        <dbReference type="ARBA" id="ARBA00022729"/>
    </source>
</evidence>
<evidence type="ECO:0000256" key="4">
    <source>
        <dbReference type="ARBA" id="ARBA00023157"/>
    </source>
</evidence>
<protein>
    <recommendedName>
        <fullName evidence="6">Epidermal growth factor-like domain-containing protein</fullName>
    </recommendedName>
</protein>
<sequence>MERCLLITKWQIWKLRVSVFKLDSSLNMSFVTGNGVCKCRVCECFPNYSGSACDCSEDTLTCMASNGQLCNGTGICECGRCKCTDPKFHGYTCEICPTCVSDFAERNFVVVVTKP</sequence>
<evidence type="ECO:0000313" key="7">
    <source>
        <dbReference type="EMBL" id="PIO33893.1"/>
    </source>
</evidence>
<dbReference type="GO" id="GO:0005925">
    <property type="term" value="C:focal adhesion"/>
    <property type="evidence" value="ECO:0007669"/>
    <property type="project" value="TreeGrafter"/>
</dbReference>
<dbReference type="Proteomes" id="UP000228934">
    <property type="component" value="Unassembled WGS sequence"/>
</dbReference>
<dbReference type="PROSITE" id="PS52047">
    <property type="entry name" value="I_EGF_2"/>
    <property type="match status" value="1"/>
</dbReference>
<gene>
    <name evidence="7" type="ORF">AB205_0150770</name>
</gene>
<dbReference type="GO" id="GO:0016477">
    <property type="term" value="P:cell migration"/>
    <property type="evidence" value="ECO:0007669"/>
    <property type="project" value="TreeGrafter"/>
</dbReference>
<reference evidence="8" key="1">
    <citation type="journal article" date="2017" name="Nat. Commun.">
        <title>The North American bullfrog draft genome provides insight into hormonal regulation of long noncoding RNA.</title>
        <authorList>
            <person name="Hammond S.A."/>
            <person name="Warren R.L."/>
            <person name="Vandervalk B.P."/>
            <person name="Kucuk E."/>
            <person name="Khan H."/>
            <person name="Gibb E.A."/>
            <person name="Pandoh P."/>
            <person name="Kirk H."/>
            <person name="Zhao Y."/>
            <person name="Jones M."/>
            <person name="Mungall A.J."/>
            <person name="Coope R."/>
            <person name="Pleasance S."/>
            <person name="Moore R.A."/>
            <person name="Holt R.A."/>
            <person name="Round J.M."/>
            <person name="Ohora S."/>
            <person name="Walle B.V."/>
            <person name="Veldhoen N."/>
            <person name="Helbing C.C."/>
            <person name="Birol I."/>
        </authorList>
    </citation>
    <scope>NUCLEOTIDE SEQUENCE [LARGE SCALE GENOMIC DNA]</scope>
</reference>
<keyword evidence="1" id="KW-0245">EGF-like domain</keyword>
<dbReference type="InterPro" id="IPR013111">
    <property type="entry name" value="EGF_extracell"/>
</dbReference>
<dbReference type="PANTHER" id="PTHR10082:SF28">
    <property type="entry name" value="INTEGRIN BETA-1"/>
    <property type="match status" value="1"/>
</dbReference>
<evidence type="ECO:0000313" key="8">
    <source>
        <dbReference type="Proteomes" id="UP000228934"/>
    </source>
</evidence>
<feature type="non-terminal residue" evidence="7">
    <location>
        <position position="115"/>
    </location>
</feature>
<dbReference type="PANTHER" id="PTHR10082">
    <property type="entry name" value="INTEGRIN BETA SUBUNIT"/>
    <property type="match status" value="1"/>
</dbReference>
<dbReference type="SUPFAM" id="SSF57196">
    <property type="entry name" value="EGF/Laminin"/>
    <property type="match status" value="1"/>
</dbReference>
<dbReference type="GO" id="GO:0019960">
    <property type="term" value="F:C-X3-C chemokine binding"/>
    <property type="evidence" value="ECO:0007669"/>
    <property type="project" value="TreeGrafter"/>
</dbReference>
<dbReference type="GO" id="GO:0005178">
    <property type="term" value="F:integrin binding"/>
    <property type="evidence" value="ECO:0007669"/>
    <property type="project" value="TreeGrafter"/>
</dbReference>
<evidence type="ECO:0000259" key="6">
    <source>
        <dbReference type="Pfam" id="PF07974"/>
    </source>
</evidence>
<dbReference type="GO" id="GO:0008305">
    <property type="term" value="C:integrin complex"/>
    <property type="evidence" value="ECO:0007669"/>
    <property type="project" value="TreeGrafter"/>
</dbReference>
<evidence type="ECO:0000256" key="5">
    <source>
        <dbReference type="ARBA" id="ARBA00023180"/>
    </source>
</evidence>
<keyword evidence="5" id="KW-0325">Glycoprotein</keyword>
<accession>A0A2G9S364</accession>
<dbReference type="AlphaFoldDB" id="A0A2G9S364"/>
<dbReference type="InterPro" id="IPR015812">
    <property type="entry name" value="Integrin_bsu"/>
</dbReference>
<dbReference type="Gene3D" id="2.10.25.10">
    <property type="entry name" value="Laminin"/>
    <property type="match status" value="2"/>
</dbReference>
<name>A0A2G9S364_AQUCT</name>
<dbReference type="GO" id="GO:0098639">
    <property type="term" value="F:collagen binding involved in cell-matrix adhesion"/>
    <property type="evidence" value="ECO:0007669"/>
    <property type="project" value="TreeGrafter"/>
</dbReference>
<dbReference type="EMBL" id="KV927195">
    <property type="protein sequence ID" value="PIO33893.1"/>
    <property type="molecule type" value="Genomic_DNA"/>
</dbReference>
<dbReference type="GO" id="GO:0098609">
    <property type="term" value="P:cell-cell adhesion"/>
    <property type="evidence" value="ECO:0007669"/>
    <property type="project" value="TreeGrafter"/>
</dbReference>
<dbReference type="GO" id="GO:0043236">
    <property type="term" value="F:laminin binding"/>
    <property type="evidence" value="ECO:0007669"/>
    <property type="project" value="TreeGrafter"/>
</dbReference>
<evidence type="ECO:0000256" key="3">
    <source>
        <dbReference type="ARBA" id="ARBA00022737"/>
    </source>
</evidence>
<dbReference type="InterPro" id="IPR057243">
    <property type="entry name" value="Integrin_I-EGF_CS"/>
</dbReference>
<keyword evidence="2" id="KW-0732">Signal</keyword>
<dbReference type="OrthoDB" id="410592at2759"/>
<keyword evidence="4" id="KW-1015">Disulfide bond</keyword>